<dbReference type="EMBL" id="KN837184">
    <property type="protein sequence ID" value="KIJ35908.1"/>
    <property type="molecule type" value="Genomic_DNA"/>
</dbReference>
<evidence type="ECO:0000313" key="2">
    <source>
        <dbReference type="Proteomes" id="UP000054279"/>
    </source>
</evidence>
<proteinExistence type="predicted"/>
<dbReference type="Proteomes" id="UP000054279">
    <property type="component" value="Unassembled WGS sequence"/>
</dbReference>
<gene>
    <name evidence="1" type="ORF">M422DRAFT_51316</name>
</gene>
<organism evidence="1 2">
    <name type="scientific">Sphaerobolus stellatus (strain SS14)</name>
    <dbReference type="NCBI Taxonomy" id="990650"/>
    <lineage>
        <taxon>Eukaryota</taxon>
        <taxon>Fungi</taxon>
        <taxon>Dikarya</taxon>
        <taxon>Basidiomycota</taxon>
        <taxon>Agaricomycotina</taxon>
        <taxon>Agaricomycetes</taxon>
        <taxon>Phallomycetidae</taxon>
        <taxon>Geastrales</taxon>
        <taxon>Sphaerobolaceae</taxon>
        <taxon>Sphaerobolus</taxon>
    </lineage>
</organism>
<reference evidence="1 2" key="1">
    <citation type="submission" date="2014-06" db="EMBL/GenBank/DDBJ databases">
        <title>Evolutionary Origins and Diversification of the Mycorrhizal Mutualists.</title>
        <authorList>
            <consortium name="DOE Joint Genome Institute"/>
            <consortium name="Mycorrhizal Genomics Consortium"/>
            <person name="Kohler A."/>
            <person name="Kuo A."/>
            <person name="Nagy L.G."/>
            <person name="Floudas D."/>
            <person name="Copeland A."/>
            <person name="Barry K.W."/>
            <person name="Cichocki N."/>
            <person name="Veneault-Fourrey C."/>
            <person name="LaButti K."/>
            <person name="Lindquist E.A."/>
            <person name="Lipzen A."/>
            <person name="Lundell T."/>
            <person name="Morin E."/>
            <person name="Murat C."/>
            <person name="Riley R."/>
            <person name="Ohm R."/>
            <person name="Sun H."/>
            <person name="Tunlid A."/>
            <person name="Henrissat B."/>
            <person name="Grigoriev I.V."/>
            <person name="Hibbett D.S."/>
            <person name="Martin F."/>
        </authorList>
    </citation>
    <scope>NUCLEOTIDE SEQUENCE [LARGE SCALE GENOMIC DNA]</scope>
    <source>
        <strain evidence="1 2">SS14</strain>
    </source>
</reference>
<dbReference type="HOGENOM" id="CLU_931175_0_0_1"/>
<protein>
    <submittedName>
        <fullName evidence="1">Uncharacterized protein</fullName>
    </submittedName>
</protein>
<evidence type="ECO:0000313" key="1">
    <source>
        <dbReference type="EMBL" id="KIJ35908.1"/>
    </source>
</evidence>
<accession>A0A0C9TZX1</accession>
<name>A0A0C9TZX1_SPHS4</name>
<sequence>MSLDRSKVAAARPLHREIEHSFRHILNSLNDTLNLIKCRPISCSEDDPYGYAIDPNKYQVLQEKINEAISDQNHIIQELPIEMPMIPTWFGEIQTSAIWDKQEAELFCVCLREDVENFLAHLWILLLVWKGNYLPSHFTFISPDDVPCPDSDDLMELYMKQTRIVRKVIERRSQSDEDLMLASNRKKYAGSRIDRSLPDTSPEPELGDYQSFAEIRQRQTSTHSIRPRHSAVSFVLPPSPNQANLATSETLNEMFNDRKSRSKRRETLYGNIQSTPVRRTVDDTLGKTSIFSTLTTDGN</sequence>
<keyword evidence="2" id="KW-1185">Reference proteome</keyword>
<dbReference type="AlphaFoldDB" id="A0A0C9TZX1"/>